<dbReference type="Proteomes" id="UP000030653">
    <property type="component" value="Unassembled WGS sequence"/>
</dbReference>
<keyword evidence="2" id="KW-0732">Signal</keyword>
<feature type="region of interest" description="Disordered" evidence="1">
    <location>
        <begin position="85"/>
        <end position="108"/>
    </location>
</feature>
<organism evidence="3 4">
    <name type="scientific">Dacryopinax primogenitus (strain DJM 731)</name>
    <name type="common">Brown rot fungus</name>
    <dbReference type="NCBI Taxonomy" id="1858805"/>
    <lineage>
        <taxon>Eukaryota</taxon>
        <taxon>Fungi</taxon>
        <taxon>Dikarya</taxon>
        <taxon>Basidiomycota</taxon>
        <taxon>Agaricomycotina</taxon>
        <taxon>Dacrymycetes</taxon>
        <taxon>Dacrymycetales</taxon>
        <taxon>Dacrymycetaceae</taxon>
        <taxon>Dacryopinax</taxon>
    </lineage>
</organism>
<gene>
    <name evidence="3" type="ORF">DACRYDRAFT_113570</name>
</gene>
<evidence type="ECO:0000256" key="1">
    <source>
        <dbReference type="SAM" id="MobiDB-lite"/>
    </source>
</evidence>
<protein>
    <submittedName>
        <fullName evidence="3">Uncharacterized protein</fullName>
    </submittedName>
</protein>
<evidence type="ECO:0000256" key="2">
    <source>
        <dbReference type="SAM" id="SignalP"/>
    </source>
</evidence>
<dbReference type="EMBL" id="JH795856">
    <property type="protein sequence ID" value="EJU05459.1"/>
    <property type="molecule type" value="Genomic_DNA"/>
</dbReference>
<feature type="signal peptide" evidence="2">
    <location>
        <begin position="1"/>
        <end position="21"/>
    </location>
</feature>
<proteinExistence type="predicted"/>
<evidence type="ECO:0000313" key="3">
    <source>
        <dbReference type="EMBL" id="EJU05459.1"/>
    </source>
</evidence>
<keyword evidence="4" id="KW-1185">Reference proteome</keyword>
<feature type="compositionally biased region" description="Low complexity" evidence="1">
    <location>
        <begin position="93"/>
        <end position="108"/>
    </location>
</feature>
<dbReference type="PROSITE" id="PS51257">
    <property type="entry name" value="PROKAR_LIPOPROTEIN"/>
    <property type="match status" value="1"/>
</dbReference>
<dbReference type="GeneID" id="63684719"/>
<name>M5G9I8_DACPD</name>
<sequence length="139" mass="14966">MVVLCLRRGLAFFLALTLACAARVDYTSDQSDSTSFSTSPSTSTSYSIRATTMYVVSESYTYDPTTFSTTTIYETIFPTTRTTHAFESDGPDTTSPPTALPTSPFAAASTPQQQSSAETILARSSSFLGVVSVLFIMFL</sequence>
<dbReference type="HOGENOM" id="CLU_1845014_0_0_1"/>
<dbReference type="AlphaFoldDB" id="M5G9I8"/>
<accession>M5G9I8</accession>
<feature type="chain" id="PRO_5004067579" evidence="2">
    <location>
        <begin position="22"/>
        <end position="139"/>
    </location>
</feature>
<dbReference type="RefSeq" id="XP_040632353.1">
    <property type="nucleotide sequence ID" value="XM_040769657.1"/>
</dbReference>
<reference evidence="3 4" key="1">
    <citation type="journal article" date="2012" name="Science">
        <title>The Paleozoic origin of enzymatic lignin decomposition reconstructed from 31 fungal genomes.</title>
        <authorList>
            <person name="Floudas D."/>
            <person name="Binder M."/>
            <person name="Riley R."/>
            <person name="Barry K."/>
            <person name="Blanchette R.A."/>
            <person name="Henrissat B."/>
            <person name="Martinez A.T."/>
            <person name="Otillar R."/>
            <person name="Spatafora J.W."/>
            <person name="Yadav J.S."/>
            <person name="Aerts A."/>
            <person name="Benoit I."/>
            <person name="Boyd A."/>
            <person name="Carlson A."/>
            <person name="Copeland A."/>
            <person name="Coutinho P.M."/>
            <person name="de Vries R.P."/>
            <person name="Ferreira P."/>
            <person name="Findley K."/>
            <person name="Foster B."/>
            <person name="Gaskell J."/>
            <person name="Glotzer D."/>
            <person name="Gorecki P."/>
            <person name="Heitman J."/>
            <person name="Hesse C."/>
            <person name="Hori C."/>
            <person name="Igarashi K."/>
            <person name="Jurgens J.A."/>
            <person name="Kallen N."/>
            <person name="Kersten P."/>
            <person name="Kohler A."/>
            <person name="Kuees U."/>
            <person name="Kumar T.K.A."/>
            <person name="Kuo A."/>
            <person name="LaButti K."/>
            <person name="Larrondo L.F."/>
            <person name="Lindquist E."/>
            <person name="Ling A."/>
            <person name="Lombard V."/>
            <person name="Lucas S."/>
            <person name="Lundell T."/>
            <person name="Martin R."/>
            <person name="McLaughlin D.J."/>
            <person name="Morgenstern I."/>
            <person name="Morin E."/>
            <person name="Murat C."/>
            <person name="Nagy L.G."/>
            <person name="Nolan M."/>
            <person name="Ohm R.A."/>
            <person name="Patyshakuliyeva A."/>
            <person name="Rokas A."/>
            <person name="Ruiz-Duenas F.J."/>
            <person name="Sabat G."/>
            <person name="Salamov A."/>
            <person name="Samejima M."/>
            <person name="Schmutz J."/>
            <person name="Slot J.C."/>
            <person name="St John F."/>
            <person name="Stenlid J."/>
            <person name="Sun H."/>
            <person name="Sun S."/>
            <person name="Syed K."/>
            <person name="Tsang A."/>
            <person name="Wiebenga A."/>
            <person name="Young D."/>
            <person name="Pisabarro A."/>
            <person name="Eastwood D.C."/>
            <person name="Martin F."/>
            <person name="Cullen D."/>
            <person name="Grigoriev I.V."/>
            <person name="Hibbett D.S."/>
        </authorList>
    </citation>
    <scope>NUCLEOTIDE SEQUENCE [LARGE SCALE GENOMIC DNA]</scope>
    <source>
        <strain evidence="3 4">DJM-731 SS1</strain>
    </source>
</reference>
<evidence type="ECO:0000313" key="4">
    <source>
        <dbReference type="Proteomes" id="UP000030653"/>
    </source>
</evidence>